<dbReference type="PATRIC" id="fig|1300345.3.peg.2399"/>
<comment type="caution">
    <text evidence="2">The sequence shown here is derived from an EMBL/GenBank/DDBJ whole genome shotgun (WGS) entry which is preliminary data.</text>
</comment>
<dbReference type="Proteomes" id="UP000030518">
    <property type="component" value="Unassembled WGS sequence"/>
</dbReference>
<gene>
    <name evidence="2" type="ORF">LF41_738</name>
</gene>
<evidence type="ECO:0000313" key="3">
    <source>
        <dbReference type="Proteomes" id="UP000030518"/>
    </source>
</evidence>
<protein>
    <submittedName>
        <fullName evidence="2">Uncharacterized protein</fullName>
    </submittedName>
</protein>
<dbReference type="AlphaFoldDB" id="A0A0A2WFB3"/>
<organism evidence="2 3">
    <name type="scientific">Lysobacter dokdonensis DS-58</name>
    <dbReference type="NCBI Taxonomy" id="1300345"/>
    <lineage>
        <taxon>Bacteria</taxon>
        <taxon>Pseudomonadati</taxon>
        <taxon>Pseudomonadota</taxon>
        <taxon>Gammaproteobacteria</taxon>
        <taxon>Lysobacterales</taxon>
        <taxon>Lysobacteraceae</taxon>
        <taxon>Noviluteimonas</taxon>
    </lineage>
</organism>
<reference evidence="2 3" key="1">
    <citation type="submission" date="2014-09" db="EMBL/GenBank/DDBJ databases">
        <title>Genome sequences of Lysobacter dokdonensis DS-58.</title>
        <authorList>
            <person name="Kim J.F."/>
            <person name="Kwak M.-J."/>
        </authorList>
    </citation>
    <scope>NUCLEOTIDE SEQUENCE [LARGE SCALE GENOMIC DNA]</scope>
    <source>
        <strain evidence="2 3">DS-58</strain>
    </source>
</reference>
<evidence type="ECO:0000313" key="2">
    <source>
        <dbReference type="EMBL" id="KGQ18443.1"/>
    </source>
</evidence>
<name>A0A0A2WFB3_9GAMM</name>
<dbReference type="EMBL" id="JRKJ01000019">
    <property type="protein sequence ID" value="KGQ18443.1"/>
    <property type="molecule type" value="Genomic_DNA"/>
</dbReference>
<accession>A0A0A2WFB3</accession>
<proteinExistence type="predicted"/>
<keyword evidence="3" id="KW-1185">Reference proteome</keyword>
<dbReference type="STRING" id="1300345.LF41_738"/>
<feature type="region of interest" description="Disordered" evidence="1">
    <location>
        <begin position="39"/>
        <end position="58"/>
    </location>
</feature>
<evidence type="ECO:0000256" key="1">
    <source>
        <dbReference type="SAM" id="MobiDB-lite"/>
    </source>
</evidence>
<sequence>MRHFVARSVHSACVALCVSLADMNSHTSSSHFFPLERKTATAGPGTSPEQCAPLCGTS</sequence>